<proteinExistence type="predicted"/>
<dbReference type="Pfam" id="PF00724">
    <property type="entry name" value="Oxidored_FMN"/>
    <property type="match status" value="1"/>
</dbReference>
<dbReference type="InterPro" id="IPR013785">
    <property type="entry name" value="Aldolase_TIM"/>
</dbReference>
<evidence type="ECO:0000313" key="3">
    <source>
        <dbReference type="Proteomes" id="UP000316806"/>
    </source>
</evidence>
<gene>
    <name evidence="2" type="ORF">FH965_27595</name>
</gene>
<accession>A0A516RDY4</accession>
<reference evidence="2 3" key="1">
    <citation type="journal article" date="2019" name="J. Ind. Microbiol. Biotechnol.">
        <title>The complete genomic sequence of Streptomyces spectabilis NRRL-2792 and identification of secondary metabolite biosynthetic gene clusters.</title>
        <authorList>
            <person name="Sinha A."/>
            <person name="Phillips-Salemka S."/>
            <person name="Niraula T.A."/>
            <person name="Short K.A."/>
            <person name="Niraula N.P."/>
        </authorList>
    </citation>
    <scope>NUCLEOTIDE SEQUENCE [LARGE SCALE GENOMIC DNA]</scope>
    <source>
        <strain evidence="2 3">NRRL 2792</strain>
    </source>
</reference>
<dbReference type="Gene3D" id="3.20.20.70">
    <property type="entry name" value="Aldolase class I"/>
    <property type="match status" value="1"/>
</dbReference>
<feature type="domain" description="NADH:flavin oxidoreductase/NADH oxidase N-terminal" evidence="1">
    <location>
        <begin position="9"/>
        <end position="334"/>
    </location>
</feature>
<dbReference type="EMBL" id="CP040916">
    <property type="protein sequence ID" value="QDQ13864.1"/>
    <property type="molecule type" value="Genomic_DNA"/>
</dbReference>
<dbReference type="PANTHER" id="PTHR22893">
    <property type="entry name" value="NADH OXIDOREDUCTASE-RELATED"/>
    <property type="match status" value="1"/>
</dbReference>
<protein>
    <submittedName>
        <fullName evidence="2">Alkene reductase</fullName>
    </submittedName>
</protein>
<evidence type="ECO:0000259" key="1">
    <source>
        <dbReference type="Pfam" id="PF00724"/>
    </source>
</evidence>
<dbReference type="GO" id="GO:0005829">
    <property type="term" value="C:cytosol"/>
    <property type="evidence" value="ECO:0007669"/>
    <property type="project" value="TreeGrafter"/>
</dbReference>
<dbReference type="Proteomes" id="UP000316806">
    <property type="component" value="Chromosome"/>
</dbReference>
<evidence type="ECO:0000313" key="2">
    <source>
        <dbReference type="EMBL" id="QDQ13864.1"/>
    </source>
</evidence>
<dbReference type="RefSeq" id="WP_144321108.1">
    <property type="nucleotide sequence ID" value="NZ_CP040916.1"/>
</dbReference>
<dbReference type="GO" id="GO:0010181">
    <property type="term" value="F:FMN binding"/>
    <property type="evidence" value="ECO:0007669"/>
    <property type="project" value="InterPro"/>
</dbReference>
<name>A0A516RDY4_STRST</name>
<organism evidence="2 3">
    <name type="scientific">Streptomyces spectabilis</name>
    <dbReference type="NCBI Taxonomy" id="68270"/>
    <lineage>
        <taxon>Bacteria</taxon>
        <taxon>Bacillati</taxon>
        <taxon>Actinomycetota</taxon>
        <taxon>Actinomycetes</taxon>
        <taxon>Kitasatosporales</taxon>
        <taxon>Streptomycetaceae</taxon>
        <taxon>Streptomyces</taxon>
    </lineage>
</organism>
<dbReference type="GO" id="GO:0016491">
    <property type="term" value="F:oxidoreductase activity"/>
    <property type="evidence" value="ECO:0007669"/>
    <property type="project" value="InterPro"/>
</dbReference>
<dbReference type="CDD" id="cd02933">
    <property type="entry name" value="OYE_like_FMN"/>
    <property type="match status" value="1"/>
</dbReference>
<dbReference type="InterPro" id="IPR001155">
    <property type="entry name" value="OxRdtase_FMN_N"/>
</dbReference>
<dbReference type="AlphaFoldDB" id="A0A516RDY4"/>
<dbReference type="PANTHER" id="PTHR22893:SF91">
    <property type="entry name" value="NADPH DEHYDROGENASE 2-RELATED"/>
    <property type="match status" value="1"/>
</dbReference>
<dbReference type="InterPro" id="IPR045247">
    <property type="entry name" value="Oye-like"/>
</dbReference>
<dbReference type="SUPFAM" id="SSF51395">
    <property type="entry name" value="FMN-linked oxidoreductases"/>
    <property type="match status" value="1"/>
</dbReference>
<sequence>MTQNTLLTPYAAPFGHLPNRMVMAPMTRFRGEEDGTPQPIVADYYAQRASAGLIVTEGIWPSSRGQSGWRIPGLETAAHVAGWRRVTEAVHAAGGRIYAQLMHGGRHGHPLSRIDGDAPAAPSAVVSPELVHVRDGGKAEPVTPRVMTLDDIRTAVEDHVAAARNAIEAGFDGVELHGANSYLIHQFLADNTNLRDDAYGRGSIENRIRFAVEVVRAVADAIGAERLGLRLSPGNPQFGMEEADPAPVYRALLDELDGLGLAYLHLTDNDRYPALEDLRPHWGGTLIANVGENGDPTTREAGEAVVADGRADLVSYGRAFLTTPDLPHRFAVGAPPNDLDAAHLYTNGAEGYTDYPALGARELQTSTST</sequence>